<keyword evidence="1" id="KW-0378">Hydrolase</keyword>
<dbReference type="Proteomes" id="UP001341281">
    <property type="component" value="Chromosome 09"/>
</dbReference>
<dbReference type="EMBL" id="CP144753">
    <property type="protein sequence ID" value="WVZ93018.1"/>
    <property type="molecule type" value="Genomic_DNA"/>
</dbReference>
<dbReference type="GO" id="GO:0015074">
    <property type="term" value="P:DNA integration"/>
    <property type="evidence" value="ECO:0007669"/>
    <property type="project" value="InterPro"/>
</dbReference>
<dbReference type="InterPro" id="IPR039537">
    <property type="entry name" value="Retrotran_Ty1/copia-like"/>
</dbReference>
<proteinExistence type="predicted"/>
<name>A0AAQ3UI28_PASNO</name>
<dbReference type="GO" id="GO:0003676">
    <property type="term" value="F:nucleic acid binding"/>
    <property type="evidence" value="ECO:0007669"/>
    <property type="project" value="InterPro"/>
</dbReference>
<dbReference type="SUPFAM" id="SSF53098">
    <property type="entry name" value="Ribonuclease H-like"/>
    <property type="match status" value="1"/>
</dbReference>
<feature type="domain" description="Integrase catalytic" evidence="3">
    <location>
        <begin position="164"/>
        <end position="232"/>
    </location>
</feature>
<dbReference type="GO" id="GO:0008233">
    <property type="term" value="F:peptidase activity"/>
    <property type="evidence" value="ECO:0007669"/>
    <property type="project" value="UniProtKB-KW"/>
</dbReference>
<keyword evidence="2" id="KW-0472">Membrane</keyword>
<evidence type="ECO:0000256" key="2">
    <source>
        <dbReference type="SAM" id="Phobius"/>
    </source>
</evidence>
<keyword evidence="2" id="KW-0812">Transmembrane</keyword>
<dbReference type="Pfam" id="PF22936">
    <property type="entry name" value="Pol_BBD"/>
    <property type="match status" value="1"/>
</dbReference>
<dbReference type="AlphaFoldDB" id="A0AAQ3UI28"/>
<sequence length="358" mass="38982">MDTGATSHMPSSDGILLSRTPPYYSSITVGNGTSIPVIAQGHSLLPASSSVFNLNNVLVPSLVRNLLSVHQFTRDNSCSVEFDPFGFSVKDLQTRREIFRCTSSGDLYTFPAGHSSIAHAHLAVPSTVWHQRLGHPAPAAIAHYIILESSHYTLTQFGLPIKCLQADNGREFVNNATASFLASRGTLLRLSCPYTSPQNGKAERIIRTLNNSTPTLLLHASMPPKYWAEALATAAQPHTSLIGVRPPAFTIAYLSNSFMACSLTSSIFVCLVACAILIFPLLLPTNLLLAQQHASSLVIPPLIRAIDALTLLLSESFCLAMLSLMRLFFPSLLPPLRFLLSNFLSLTICRFCTSSRQR</sequence>
<gene>
    <name evidence="4" type="ORF">U9M48_039041</name>
</gene>
<accession>A0AAQ3UI28</accession>
<protein>
    <recommendedName>
        <fullName evidence="3">Integrase catalytic domain-containing protein</fullName>
    </recommendedName>
</protein>
<keyword evidence="5" id="KW-1185">Reference proteome</keyword>
<dbReference type="GO" id="GO:0006508">
    <property type="term" value="P:proteolysis"/>
    <property type="evidence" value="ECO:0007669"/>
    <property type="project" value="UniProtKB-KW"/>
</dbReference>
<evidence type="ECO:0000313" key="5">
    <source>
        <dbReference type="Proteomes" id="UP001341281"/>
    </source>
</evidence>
<organism evidence="4 5">
    <name type="scientific">Paspalum notatum var. saurae</name>
    <dbReference type="NCBI Taxonomy" id="547442"/>
    <lineage>
        <taxon>Eukaryota</taxon>
        <taxon>Viridiplantae</taxon>
        <taxon>Streptophyta</taxon>
        <taxon>Embryophyta</taxon>
        <taxon>Tracheophyta</taxon>
        <taxon>Spermatophyta</taxon>
        <taxon>Magnoliopsida</taxon>
        <taxon>Liliopsida</taxon>
        <taxon>Poales</taxon>
        <taxon>Poaceae</taxon>
        <taxon>PACMAD clade</taxon>
        <taxon>Panicoideae</taxon>
        <taxon>Andropogonodae</taxon>
        <taxon>Paspaleae</taxon>
        <taxon>Paspalinae</taxon>
        <taxon>Paspalum</taxon>
    </lineage>
</organism>
<reference evidence="4 5" key="1">
    <citation type="submission" date="2024-02" db="EMBL/GenBank/DDBJ databases">
        <title>High-quality chromosome-scale genome assembly of Pensacola bahiagrass (Paspalum notatum Flugge var. saurae).</title>
        <authorList>
            <person name="Vega J.M."/>
            <person name="Podio M."/>
            <person name="Orjuela J."/>
            <person name="Siena L.A."/>
            <person name="Pessino S.C."/>
            <person name="Combes M.C."/>
            <person name="Mariac C."/>
            <person name="Albertini E."/>
            <person name="Pupilli F."/>
            <person name="Ortiz J.P.A."/>
            <person name="Leblanc O."/>
        </authorList>
    </citation>
    <scope>NUCLEOTIDE SEQUENCE [LARGE SCALE GENOMIC DNA]</scope>
    <source>
        <strain evidence="4">R1</strain>
        <tissue evidence="4">Leaf</tissue>
    </source>
</reference>
<dbReference type="PANTHER" id="PTHR42648:SF26">
    <property type="entry name" value="INTEGRASE CATALYTIC DOMAIN-CONTAINING PROTEIN"/>
    <property type="match status" value="1"/>
</dbReference>
<keyword evidence="2" id="KW-1133">Transmembrane helix</keyword>
<dbReference type="InterPro" id="IPR054722">
    <property type="entry name" value="PolX-like_BBD"/>
</dbReference>
<dbReference type="PROSITE" id="PS50994">
    <property type="entry name" value="INTEGRASE"/>
    <property type="match status" value="1"/>
</dbReference>
<dbReference type="InterPro" id="IPR036397">
    <property type="entry name" value="RNaseH_sf"/>
</dbReference>
<evidence type="ECO:0000259" key="3">
    <source>
        <dbReference type="PROSITE" id="PS50994"/>
    </source>
</evidence>
<dbReference type="InterPro" id="IPR001584">
    <property type="entry name" value="Integrase_cat-core"/>
</dbReference>
<keyword evidence="1" id="KW-0645">Protease</keyword>
<feature type="transmembrane region" description="Helical" evidence="2">
    <location>
        <begin position="266"/>
        <end position="289"/>
    </location>
</feature>
<dbReference type="Gene3D" id="3.30.420.10">
    <property type="entry name" value="Ribonuclease H-like superfamily/Ribonuclease H"/>
    <property type="match status" value="1"/>
</dbReference>
<evidence type="ECO:0000256" key="1">
    <source>
        <dbReference type="ARBA" id="ARBA00022670"/>
    </source>
</evidence>
<feature type="transmembrane region" description="Helical" evidence="2">
    <location>
        <begin position="309"/>
        <end position="329"/>
    </location>
</feature>
<evidence type="ECO:0000313" key="4">
    <source>
        <dbReference type="EMBL" id="WVZ93018.1"/>
    </source>
</evidence>
<dbReference type="InterPro" id="IPR012337">
    <property type="entry name" value="RNaseH-like_sf"/>
</dbReference>
<dbReference type="PANTHER" id="PTHR42648">
    <property type="entry name" value="TRANSPOSASE, PUTATIVE-RELATED"/>
    <property type="match status" value="1"/>
</dbReference>